<proteinExistence type="predicted"/>
<sequence length="501" mass="57122">MPRPRLLYVGGALLFTTLVLWTSLHLGLLNSAPRPARPQRLTSTQSPLTTFKKKEPRLHFLIVATNSGLDLCRLLLSASVLSYPPPVLIDWAGKGEYDAQSTHLAKVAGPIRYFADLPPEDDTDIVLLVDGFDVQFQLGPDVLLKRYFQETAAAQDRLVERFGSKHVKKHNLYNSIFFSPDKVCWPDDLRRPACWAVPASSLSPYAFGPYTDQSLEDMPHARPRWLNSGTIMGPVGEMREMFLATQRKINETYDPEYVLRNSDQKYFADLWADQEYSRTLKAGVKPDVAIPPDVEESDKPVLDEGKEYEWHIGLDYRSAMFQTAAGYRNYLAWMTMDRPSLPSILQTLEPYRIEPDADVLEARKPFADLVDDENLNSKSWQDVALGVNIASGLAFPILHFTGDKSFRDAWWGRSWFFDEAERLRHASYEHHDEKIGSGPINGVQWVKNTPYDASQRQDKAAPWSDTGEALSWDHLCALHEHLLYKEPDSWSFVEKMAHNFD</sequence>
<reference evidence="1 2" key="1">
    <citation type="journal article" date="2012" name="PLoS Pathog.">
        <title>Diverse lifestyles and strategies of plant pathogenesis encoded in the genomes of eighteen Dothideomycetes fungi.</title>
        <authorList>
            <person name="Ohm R.A."/>
            <person name="Feau N."/>
            <person name="Henrissat B."/>
            <person name="Schoch C.L."/>
            <person name="Horwitz B.A."/>
            <person name="Barry K.W."/>
            <person name="Condon B.J."/>
            <person name="Copeland A.C."/>
            <person name="Dhillon B."/>
            <person name="Glaser F."/>
            <person name="Hesse C.N."/>
            <person name="Kosti I."/>
            <person name="LaButti K."/>
            <person name="Lindquist E.A."/>
            <person name="Lucas S."/>
            <person name="Salamov A.A."/>
            <person name="Bradshaw R.E."/>
            <person name="Ciuffetti L."/>
            <person name="Hamelin R.C."/>
            <person name="Kema G.H.J."/>
            <person name="Lawrence C."/>
            <person name="Scott J.A."/>
            <person name="Spatafora J.W."/>
            <person name="Turgeon B.G."/>
            <person name="de Wit P.J.G.M."/>
            <person name="Zhong S."/>
            <person name="Goodwin S.B."/>
            <person name="Grigoriev I.V."/>
        </authorList>
    </citation>
    <scope>NUCLEOTIDE SEQUENCE [LARGE SCALE GENOMIC DNA]</scope>
    <source>
        <strain evidence="2">28A</strain>
    </source>
</reference>
<keyword evidence="2" id="KW-1185">Reference proteome</keyword>
<dbReference type="AlphaFoldDB" id="R0JZZ4"/>
<organism evidence="1 2">
    <name type="scientific">Exserohilum turcicum (strain 28A)</name>
    <name type="common">Northern leaf blight fungus</name>
    <name type="synonym">Setosphaeria turcica</name>
    <dbReference type="NCBI Taxonomy" id="671987"/>
    <lineage>
        <taxon>Eukaryota</taxon>
        <taxon>Fungi</taxon>
        <taxon>Dikarya</taxon>
        <taxon>Ascomycota</taxon>
        <taxon>Pezizomycotina</taxon>
        <taxon>Dothideomycetes</taxon>
        <taxon>Pleosporomycetidae</taxon>
        <taxon>Pleosporales</taxon>
        <taxon>Pleosporineae</taxon>
        <taxon>Pleosporaceae</taxon>
        <taxon>Exserohilum</taxon>
    </lineage>
</organism>
<dbReference type="RefSeq" id="XP_008029514.1">
    <property type="nucleotide sequence ID" value="XM_008031323.1"/>
</dbReference>
<gene>
    <name evidence="1" type="ORF">SETTUDRAFT_43795</name>
</gene>
<dbReference type="PANTHER" id="PTHR36587">
    <property type="entry name" value="EXPRESSION SITE-ASSOCIATED GENE 3 (ESAG3)-LIKE PROTEIN"/>
    <property type="match status" value="1"/>
</dbReference>
<evidence type="ECO:0000313" key="1">
    <source>
        <dbReference type="EMBL" id="EOA83019.1"/>
    </source>
</evidence>
<dbReference type="CDD" id="cd22997">
    <property type="entry name" value="GT_LH"/>
    <property type="match status" value="1"/>
</dbReference>
<protein>
    <submittedName>
        <fullName evidence="1">Uncharacterized protein</fullName>
    </submittedName>
</protein>
<dbReference type="EMBL" id="KB908844">
    <property type="protein sequence ID" value="EOA83019.1"/>
    <property type="molecule type" value="Genomic_DNA"/>
</dbReference>
<name>R0JZZ4_EXST2</name>
<dbReference type="eggNOG" id="ENOG502SM1S">
    <property type="taxonomic scope" value="Eukaryota"/>
</dbReference>
<dbReference type="GeneID" id="19404873"/>
<dbReference type="Proteomes" id="UP000016935">
    <property type="component" value="Unassembled WGS sequence"/>
</dbReference>
<accession>R0JZZ4</accession>
<reference evidence="1 2" key="2">
    <citation type="journal article" date="2013" name="PLoS Genet.">
        <title>Comparative genome structure, secondary metabolite, and effector coding capacity across Cochliobolus pathogens.</title>
        <authorList>
            <person name="Condon B.J."/>
            <person name="Leng Y."/>
            <person name="Wu D."/>
            <person name="Bushley K.E."/>
            <person name="Ohm R.A."/>
            <person name="Otillar R."/>
            <person name="Martin J."/>
            <person name="Schackwitz W."/>
            <person name="Grimwood J."/>
            <person name="MohdZainudin N."/>
            <person name="Xue C."/>
            <person name="Wang R."/>
            <person name="Manning V.A."/>
            <person name="Dhillon B."/>
            <person name="Tu Z.J."/>
            <person name="Steffenson B.J."/>
            <person name="Salamov A."/>
            <person name="Sun H."/>
            <person name="Lowry S."/>
            <person name="LaButti K."/>
            <person name="Han J."/>
            <person name="Copeland A."/>
            <person name="Lindquist E."/>
            <person name="Barry K."/>
            <person name="Schmutz J."/>
            <person name="Baker S.E."/>
            <person name="Ciuffetti L.M."/>
            <person name="Grigoriev I.V."/>
            <person name="Zhong S."/>
            <person name="Turgeon B.G."/>
        </authorList>
    </citation>
    <scope>NUCLEOTIDE SEQUENCE [LARGE SCALE GENOMIC DNA]</scope>
    <source>
        <strain evidence="2">28A</strain>
    </source>
</reference>
<evidence type="ECO:0000313" key="2">
    <source>
        <dbReference type="Proteomes" id="UP000016935"/>
    </source>
</evidence>
<dbReference type="PANTHER" id="PTHR36587:SF2">
    <property type="entry name" value="EXPRESSION SITE-ASSOCIATED GENE 3 (ESAG3)-LIKE PROTEIN"/>
    <property type="match status" value="1"/>
</dbReference>
<dbReference type="HOGENOM" id="CLU_020425_2_0_1"/>
<dbReference type="OrthoDB" id="422736at2759"/>